<comment type="caution">
    <text evidence="9">The sequence shown here is derived from an EMBL/GenBank/DDBJ whole genome shotgun (WGS) entry which is preliminary data.</text>
</comment>
<feature type="region of interest" description="Disordered" evidence="7">
    <location>
        <begin position="528"/>
        <end position="548"/>
    </location>
</feature>
<keyword evidence="6 8" id="KW-0472">Membrane</keyword>
<dbReference type="GO" id="GO:0015254">
    <property type="term" value="F:glycerol channel activity"/>
    <property type="evidence" value="ECO:0007669"/>
    <property type="project" value="TreeGrafter"/>
</dbReference>
<evidence type="ECO:0000256" key="8">
    <source>
        <dbReference type="SAM" id="Phobius"/>
    </source>
</evidence>
<keyword evidence="10" id="KW-1185">Reference proteome</keyword>
<feature type="compositionally biased region" description="Acidic residues" evidence="7">
    <location>
        <begin position="104"/>
        <end position="113"/>
    </location>
</feature>
<dbReference type="Proteomes" id="UP001152607">
    <property type="component" value="Unassembled WGS sequence"/>
</dbReference>
<feature type="compositionally biased region" description="Basic and acidic residues" evidence="7">
    <location>
        <begin position="136"/>
        <end position="163"/>
    </location>
</feature>
<dbReference type="Gene3D" id="1.20.1080.10">
    <property type="entry name" value="Glycerol uptake facilitator protein"/>
    <property type="match status" value="1"/>
</dbReference>
<feature type="transmembrane region" description="Helical" evidence="8">
    <location>
        <begin position="410"/>
        <end position="430"/>
    </location>
</feature>
<evidence type="ECO:0000256" key="2">
    <source>
        <dbReference type="ARBA" id="ARBA00006175"/>
    </source>
</evidence>
<dbReference type="Pfam" id="PF00230">
    <property type="entry name" value="MIP"/>
    <property type="match status" value="1"/>
</dbReference>
<evidence type="ECO:0000256" key="5">
    <source>
        <dbReference type="ARBA" id="ARBA00022989"/>
    </source>
</evidence>
<feature type="compositionally biased region" description="Polar residues" evidence="7">
    <location>
        <begin position="66"/>
        <end position="88"/>
    </location>
</feature>
<dbReference type="GO" id="GO:0015250">
    <property type="term" value="F:water channel activity"/>
    <property type="evidence" value="ECO:0007669"/>
    <property type="project" value="TreeGrafter"/>
</dbReference>
<dbReference type="PRINTS" id="PR00783">
    <property type="entry name" value="MINTRINSICP"/>
</dbReference>
<dbReference type="InterPro" id="IPR000425">
    <property type="entry name" value="MIP"/>
</dbReference>
<dbReference type="OrthoDB" id="3222at2759"/>
<evidence type="ECO:0000256" key="3">
    <source>
        <dbReference type="ARBA" id="ARBA00022448"/>
    </source>
</evidence>
<dbReference type="CDD" id="cd00333">
    <property type="entry name" value="MIP"/>
    <property type="match status" value="1"/>
</dbReference>
<gene>
    <name evidence="9" type="ORF">PDIGIT_LOCUS1861</name>
</gene>
<feature type="transmembrane region" description="Helical" evidence="8">
    <location>
        <begin position="250"/>
        <end position="270"/>
    </location>
</feature>
<comment type="similarity">
    <text evidence="2">Belongs to the MIP/aquaporin (TC 1.A.8) family.</text>
</comment>
<feature type="compositionally biased region" description="Basic and acidic residues" evidence="7">
    <location>
        <begin position="1"/>
        <end position="16"/>
    </location>
</feature>
<evidence type="ECO:0008006" key="11">
    <source>
        <dbReference type="Google" id="ProtNLM"/>
    </source>
</evidence>
<feature type="compositionally biased region" description="Basic and acidic residues" evidence="7">
    <location>
        <begin position="207"/>
        <end position="229"/>
    </location>
</feature>
<proteinExistence type="inferred from homology"/>
<dbReference type="EMBL" id="CAOQHR010000001">
    <property type="protein sequence ID" value="CAI6274562.1"/>
    <property type="molecule type" value="Genomic_DNA"/>
</dbReference>
<evidence type="ECO:0000256" key="1">
    <source>
        <dbReference type="ARBA" id="ARBA00004141"/>
    </source>
</evidence>
<evidence type="ECO:0000256" key="6">
    <source>
        <dbReference type="ARBA" id="ARBA00023136"/>
    </source>
</evidence>
<evidence type="ECO:0000313" key="10">
    <source>
        <dbReference type="Proteomes" id="UP001152607"/>
    </source>
</evidence>
<accession>A0A9W4U2P5</accession>
<keyword evidence="4 8" id="KW-0812">Transmembrane</keyword>
<feature type="transmembrane region" description="Helical" evidence="8">
    <location>
        <begin position="285"/>
        <end position="304"/>
    </location>
</feature>
<dbReference type="PANTHER" id="PTHR43829">
    <property type="entry name" value="AQUAPORIN OR AQUAGLYCEROPORIN RELATED"/>
    <property type="match status" value="1"/>
</dbReference>
<protein>
    <recommendedName>
        <fullName evidence="11">Aquaporin-like protein</fullName>
    </recommendedName>
</protein>
<reference evidence="9" key="1">
    <citation type="submission" date="2023-01" db="EMBL/GenBank/DDBJ databases">
        <authorList>
            <person name="Van Ghelder C."/>
            <person name="Rancurel C."/>
        </authorList>
    </citation>
    <scope>NUCLEOTIDE SEQUENCE</scope>
    <source>
        <strain evidence="9">CNCM I-4278</strain>
    </source>
</reference>
<keyword evidence="3" id="KW-0813">Transport</keyword>
<dbReference type="PANTHER" id="PTHR43829:SF24">
    <property type="entry name" value="MIP AQUAPORIN (EUROFUNG)"/>
    <property type="match status" value="1"/>
</dbReference>
<dbReference type="InterPro" id="IPR050363">
    <property type="entry name" value="MIP/Aquaporin"/>
</dbReference>
<feature type="transmembrane region" description="Helical" evidence="8">
    <location>
        <begin position="325"/>
        <end position="347"/>
    </location>
</feature>
<sequence>MSAERLDPSSSEDHGARSRKTTNIDETYARYERSPFRKYSLKPSEGNQDGVSRQKSKHSLMGRFNSVRSKMGSSKQGGVDRANSSQRPKPNYSLAGPNAYKGQDDDDDYDSDEGFGRYGRRPQPTVGLGKPFQRQKRGDRWRKRDSMKNPKQAMKDSQEEKKSNGKKHEKVVGGGPSAGGPAGHSRNPEDEDEQGNSNWIEQVAGANDRHNSDQTLKEEEGDDGSKNAEEKYGYEPNFWFGIRRQLREPLAEWLGTLVAVLMGVCANLQVKTSQGEAGSFSQSAAMWGLGTMMAIYIAGGISGAHCNPMVSINLSVFRGFPARKAFIYICAQILGAICAVWIAYGIYHDAILDFDPERKSTSDGSGTAFFTLPAPFATPKTAFWTDFTSAAVMSGTVMAMGDDTNSPPGAGMHAFIIALIGFAMAACLGYNTGPQTNPAKDLATRFVPNVVGYGGDMWVQGWWAEAWAAAIFGGLFGCLVYDVAIFEGPESPINYPRKKRELSRQGNKAKWFKTGWFGSAKKQRAEKDLETGKVGINEKDAGHQMSGH</sequence>
<evidence type="ECO:0000256" key="7">
    <source>
        <dbReference type="SAM" id="MobiDB-lite"/>
    </source>
</evidence>
<feature type="region of interest" description="Disordered" evidence="7">
    <location>
        <begin position="1"/>
        <end position="229"/>
    </location>
</feature>
<feature type="compositionally biased region" description="Gly residues" evidence="7">
    <location>
        <begin position="172"/>
        <end position="182"/>
    </location>
</feature>
<evidence type="ECO:0000313" key="9">
    <source>
        <dbReference type="EMBL" id="CAI6274562.1"/>
    </source>
</evidence>
<comment type="subcellular location">
    <subcellularLocation>
        <location evidence="1">Membrane</location>
        <topology evidence="1">Multi-pass membrane protein</topology>
    </subcellularLocation>
</comment>
<dbReference type="SUPFAM" id="SSF81338">
    <property type="entry name" value="Aquaporin-like"/>
    <property type="match status" value="1"/>
</dbReference>
<organism evidence="9 10">
    <name type="scientific">Periconia digitata</name>
    <dbReference type="NCBI Taxonomy" id="1303443"/>
    <lineage>
        <taxon>Eukaryota</taxon>
        <taxon>Fungi</taxon>
        <taxon>Dikarya</taxon>
        <taxon>Ascomycota</taxon>
        <taxon>Pezizomycotina</taxon>
        <taxon>Dothideomycetes</taxon>
        <taxon>Pleosporomycetidae</taxon>
        <taxon>Pleosporales</taxon>
        <taxon>Massarineae</taxon>
        <taxon>Periconiaceae</taxon>
        <taxon>Periconia</taxon>
    </lineage>
</organism>
<feature type="compositionally biased region" description="Basic and acidic residues" evidence="7">
    <location>
        <begin position="528"/>
        <end position="542"/>
    </location>
</feature>
<dbReference type="GO" id="GO:0005886">
    <property type="term" value="C:plasma membrane"/>
    <property type="evidence" value="ECO:0007669"/>
    <property type="project" value="TreeGrafter"/>
</dbReference>
<dbReference type="AlphaFoldDB" id="A0A9W4U2P5"/>
<evidence type="ECO:0000256" key="4">
    <source>
        <dbReference type="ARBA" id="ARBA00022692"/>
    </source>
</evidence>
<name>A0A9W4U2P5_9PLEO</name>
<keyword evidence="5 8" id="KW-1133">Transmembrane helix</keyword>
<dbReference type="InterPro" id="IPR023271">
    <property type="entry name" value="Aquaporin-like"/>
</dbReference>